<dbReference type="InterPro" id="IPR058865">
    <property type="entry name" value="GDPGP1_C"/>
</dbReference>
<dbReference type="PANTHER" id="PTHR20884:SF9">
    <property type="entry name" value="OS12G0612100 PROTEIN"/>
    <property type="match status" value="1"/>
</dbReference>
<dbReference type="PANTHER" id="PTHR20884">
    <property type="entry name" value="GDP-D-GLUCOSE PHOSPHORYLASE 1"/>
    <property type="match status" value="1"/>
</dbReference>
<proteinExistence type="inferred from homology"/>
<keyword evidence="8" id="KW-0378">Hydrolase</keyword>
<sequence>MVGVKQLEDDNLLAKCANAIPKQSKLPQFLEGARVPLYCFGSQCLIDHESFGEVSCISEDEESILDSLLLAQWEDRAMKGIFRYDVTASEIKAIEGRKKFLAQLNEAWNMDHLPKPEGDRTFHLEDVFEFKSLKQQDELLVCVASSEKSTSGLIASTAVPDEAILIFMNASPVEYGHVLLVPYRTNSFYQFLDASCLQMAVRVAVGINNCCFRLFYNSSPDASHLYFQACYFSNHLAVELMPVDAFYGNVKSGIYISAVTDYPIKTVLFESNQKFKTMMEGSENTSSLSAWECGGYFLFKSRSEFDLATEKTMLKRLSTASIDDEGFNAVKLLCCHTARKFDF</sequence>
<evidence type="ECO:0000313" key="12">
    <source>
        <dbReference type="Proteomes" id="UP001187192"/>
    </source>
</evidence>
<accession>A0AA88AMB2</accession>
<dbReference type="AlphaFoldDB" id="A0AA88AMB2"/>
<comment type="similarity">
    <text evidence="2">Belongs to the GDPGP1 family.</text>
</comment>
<organism evidence="11 12">
    <name type="scientific">Ficus carica</name>
    <name type="common">Common fig</name>
    <dbReference type="NCBI Taxonomy" id="3494"/>
    <lineage>
        <taxon>Eukaryota</taxon>
        <taxon>Viridiplantae</taxon>
        <taxon>Streptophyta</taxon>
        <taxon>Embryophyta</taxon>
        <taxon>Tracheophyta</taxon>
        <taxon>Spermatophyta</taxon>
        <taxon>Magnoliopsida</taxon>
        <taxon>eudicotyledons</taxon>
        <taxon>Gunneridae</taxon>
        <taxon>Pentapetalae</taxon>
        <taxon>rosids</taxon>
        <taxon>fabids</taxon>
        <taxon>Rosales</taxon>
        <taxon>Moraceae</taxon>
        <taxon>Ficeae</taxon>
        <taxon>Ficus</taxon>
    </lineage>
</organism>
<dbReference type="InterPro" id="IPR026506">
    <property type="entry name" value="GDPGP"/>
</dbReference>
<dbReference type="Pfam" id="PF26216">
    <property type="entry name" value="GDPGP1_C"/>
    <property type="match status" value="1"/>
</dbReference>
<evidence type="ECO:0000256" key="2">
    <source>
        <dbReference type="ARBA" id="ARBA00006451"/>
    </source>
</evidence>
<reference evidence="11" key="1">
    <citation type="submission" date="2023-07" db="EMBL/GenBank/DDBJ databases">
        <title>draft genome sequence of fig (Ficus carica).</title>
        <authorList>
            <person name="Takahashi T."/>
            <person name="Nishimura K."/>
        </authorList>
    </citation>
    <scope>NUCLEOTIDE SEQUENCE</scope>
</reference>
<dbReference type="Proteomes" id="UP001187192">
    <property type="component" value="Unassembled WGS sequence"/>
</dbReference>
<keyword evidence="3" id="KW-0963">Cytoplasm</keyword>
<keyword evidence="6" id="KW-0548">Nucleotidyltransferase</keyword>
<feature type="domain" description="GDPGP1-like C-terminal" evidence="9">
    <location>
        <begin position="283"/>
        <end position="340"/>
    </location>
</feature>
<keyword evidence="12" id="KW-1185">Reference proteome</keyword>
<dbReference type="GO" id="GO:0016787">
    <property type="term" value="F:hydrolase activity"/>
    <property type="evidence" value="ECO:0007669"/>
    <property type="project" value="UniProtKB-KW"/>
</dbReference>
<keyword evidence="7" id="KW-0547">Nucleotide-binding</keyword>
<feature type="domain" description="GDPGP1-like N-terminal" evidence="10">
    <location>
        <begin position="65"/>
        <end position="230"/>
    </location>
</feature>
<evidence type="ECO:0000313" key="11">
    <source>
        <dbReference type="EMBL" id="GMN54660.1"/>
    </source>
</evidence>
<protein>
    <recommendedName>
        <fullName evidence="13">GDP-L-galactose phosphorylase 1</fullName>
    </recommendedName>
</protein>
<evidence type="ECO:0000256" key="4">
    <source>
        <dbReference type="ARBA" id="ARBA00022658"/>
    </source>
</evidence>
<name>A0AA88AMB2_FICCA</name>
<gene>
    <name evidence="11" type="ORF">TIFTF001_023788</name>
</gene>
<evidence type="ECO:0000256" key="7">
    <source>
        <dbReference type="ARBA" id="ARBA00022741"/>
    </source>
</evidence>
<dbReference type="GO" id="GO:0005085">
    <property type="term" value="F:guanyl-nucleotide exchange factor activity"/>
    <property type="evidence" value="ECO:0007669"/>
    <property type="project" value="UniProtKB-KW"/>
</dbReference>
<comment type="caution">
    <text evidence="11">The sequence shown here is derived from an EMBL/GenBank/DDBJ whole genome shotgun (WGS) entry which is preliminary data.</text>
</comment>
<dbReference type="Pfam" id="PF26217">
    <property type="entry name" value="GDPGP1_N"/>
    <property type="match status" value="1"/>
</dbReference>
<comment type="subcellular location">
    <subcellularLocation>
        <location evidence="1">Cytoplasm</location>
    </subcellularLocation>
</comment>
<evidence type="ECO:0000259" key="9">
    <source>
        <dbReference type="Pfam" id="PF26216"/>
    </source>
</evidence>
<evidence type="ECO:0000256" key="3">
    <source>
        <dbReference type="ARBA" id="ARBA00022490"/>
    </source>
</evidence>
<dbReference type="GO" id="GO:0000166">
    <property type="term" value="F:nucleotide binding"/>
    <property type="evidence" value="ECO:0007669"/>
    <property type="project" value="UniProtKB-KW"/>
</dbReference>
<evidence type="ECO:0000256" key="5">
    <source>
        <dbReference type="ARBA" id="ARBA00022679"/>
    </source>
</evidence>
<evidence type="ECO:0008006" key="13">
    <source>
        <dbReference type="Google" id="ProtNLM"/>
    </source>
</evidence>
<keyword evidence="5" id="KW-0808">Transferase</keyword>
<dbReference type="GO" id="GO:0005737">
    <property type="term" value="C:cytoplasm"/>
    <property type="evidence" value="ECO:0007669"/>
    <property type="project" value="UniProtKB-SubCell"/>
</dbReference>
<dbReference type="InterPro" id="IPR058866">
    <property type="entry name" value="GDPGP1_N"/>
</dbReference>
<keyword evidence="4" id="KW-0344">Guanine-nucleotide releasing factor</keyword>
<evidence type="ECO:0000256" key="1">
    <source>
        <dbReference type="ARBA" id="ARBA00004496"/>
    </source>
</evidence>
<evidence type="ECO:0000256" key="6">
    <source>
        <dbReference type="ARBA" id="ARBA00022695"/>
    </source>
</evidence>
<evidence type="ECO:0000256" key="8">
    <source>
        <dbReference type="ARBA" id="ARBA00022801"/>
    </source>
</evidence>
<evidence type="ECO:0000259" key="10">
    <source>
        <dbReference type="Pfam" id="PF26217"/>
    </source>
</evidence>
<dbReference type="EMBL" id="BTGU01000052">
    <property type="protein sequence ID" value="GMN54660.1"/>
    <property type="molecule type" value="Genomic_DNA"/>
</dbReference>
<dbReference type="GO" id="GO:0080048">
    <property type="term" value="F:GDP-D-glucose phosphorylase activity"/>
    <property type="evidence" value="ECO:0007669"/>
    <property type="project" value="InterPro"/>
</dbReference>
<dbReference type="GO" id="GO:0006006">
    <property type="term" value="P:glucose metabolic process"/>
    <property type="evidence" value="ECO:0007669"/>
    <property type="project" value="TreeGrafter"/>
</dbReference>